<dbReference type="Pfam" id="PF00069">
    <property type="entry name" value="Pkinase"/>
    <property type="match status" value="1"/>
</dbReference>
<gene>
    <name evidence="4" type="ORF">AKO1_003893</name>
</gene>
<dbReference type="InterPro" id="IPR011009">
    <property type="entry name" value="Kinase-like_dom_sf"/>
</dbReference>
<keyword evidence="1" id="KW-0547">Nucleotide-binding</keyword>
<dbReference type="SUPFAM" id="SSF56112">
    <property type="entry name" value="Protein kinase-like (PK-like)"/>
    <property type="match status" value="1"/>
</dbReference>
<evidence type="ECO:0000313" key="5">
    <source>
        <dbReference type="Proteomes" id="UP001431209"/>
    </source>
</evidence>
<proteinExistence type="predicted"/>
<dbReference type="Gene3D" id="3.30.200.20">
    <property type="entry name" value="Phosphorylase Kinase, domain 1"/>
    <property type="match status" value="1"/>
</dbReference>
<dbReference type="EMBL" id="JAOPGA020001475">
    <property type="protein sequence ID" value="KAL0488806.1"/>
    <property type="molecule type" value="Genomic_DNA"/>
</dbReference>
<dbReference type="Proteomes" id="UP001431209">
    <property type="component" value="Unassembled WGS sequence"/>
</dbReference>
<evidence type="ECO:0000256" key="2">
    <source>
        <dbReference type="ARBA" id="ARBA00022840"/>
    </source>
</evidence>
<keyword evidence="4" id="KW-0808">Transferase</keyword>
<dbReference type="Gene3D" id="1.10.510.10">
    <property type="entry name" value="Transferase(Phosphotransferase) domain 1"/>
    <property type="match status" value="1"/>
</dbReference>
<feature type="domain" description="Protein kinase" evidence="3">
    <location>
        <begin position="43"/>
        <end position="330"/>
    </location>
</feature>
<comment type="caution">
    <text evidence="4">The sequence shown here is derived from an EMBL/GenBank/DDBJ whole genome shotgun (WGS) entry which is preliminary data.</text>
</comment>
<dbReference type="AlphaFoldDB" id="A0AAW2ZI38"/>
<organism evidence="4 5">
    <name type="scientific">Acrasis kona</name>
    <dbReference type="NCBI Taxonomy" id="1008807"/>
    <lineage>
        <taxon>Eukaryota</taxon>
        <taxon>Discoba</taxon>
        <taxon>Heterolobosea</taxon>
        <taxon>Tetramitia</taxon>
        <taxon>Eutetramitia</taxon>
        <taxon>Acrasidae</taxon>
        <taxon>Acrasis</taxon>
    </lineage>
</organism>
<protein>
    <submittedName>
        <fullName evidence="4">MAP kinase</fullName>
    </submittedName>
</protein>
<dbReference type="GO" id="GO:0005524">
    <property type="term" value="F:ATP binding"/>
    <property type="evidence" value="ECO:0007669"/>
    <property type="project" value="UniProtKB-KW"/>
</dbReference>
<dbReference type="PROSITE" id="PS50011">
    <property type="entry name" value="PROTEIN_KINASE_DOM"/>
    <property type="match status" value="1"/>
</dbReference>
<dbReference type="GO" id="GO:0004672">
    <property type="term" value="F:protein kinase activity"/>
    <property type="evidence" value="ECO:0007669"/>
    <property type="project" value="InterPro"/>
</dbReference>
<dbReference type="PANTHER" id="PTHR24055">
    <property type="entry name" value="MITOGEN-ACTIVATED PROTEIN KINASE"/>
    <property type="match status" value="1"/>
</dbReference>
<dbReference type="InterPro" id="IPR000719">
    <property type="entry name" value="Prot_kinase_dom"/>
</dbReference>
<reference evidence="4 5" key="1">
    <citation type="submission" date="2024-03" db="EMBL/GenBank/DDBJ databases">
        <title>The Acrasis kona genome and developmental transcriptomes reveal deep origins of eukaryotic multicellular pathways.</title>
        <authorList>
            <person name="Sheikh S."/>
            <person name="Fu C.-J."/>
            <person name="Brown M.W."/>
            <person name="Baldauf S.L."/>
        </authorList>
    </citation>
    <scope>NUCLEOTIDE SEQUENCE [LARGE SCALE GENOMIC DNA]</scope>
    <source>
        <strain evidence="4 5">ATCC MYA-3509</strain>
    </source>
</reference>
<name>A0AAW2ZI38_9EUKA</name>
<keyword evidence="2" id="KW-0067">ATP-binding</keyword>
<evidence type="ECO:0000259" key="3">
    <source>
        <dbReference type="PROSITE" id="PS50011"/>
    </source>
</evidence>
<evidence type="ECO:0000256" key="1">
    <source>
        <dbReference type="ARBA" id="ARBA00022741"/>
    </source>
</evidence>
<dbReference type="InterPro" id="IPR050117">
    <property type="entry name" value="MAPK"/>
</dbReference>
<sequence length="370" mass="41974">MLKERLDIHLRLDPVKKSVHTKYKESPVNQIINQESFLLSESYKLQRIIESGVSKVTCSGTLKSNKNDSPSEKVYIKKHTNVFHEKSTPIDFHKQLNLYREAQILSFVKHPNISRLVDIPCPTSKKEFHDVYFVTDLSDVGSIKILLKNPKLDDRRITSFMYQILSAVQYLHSADIVHGSLCPKNITINCNGVVQVRGLKSARPASTSLPADVQNTASYTSPEELMSLAVDLYSDIWSVGCILAEMLLKKVLFDGVGGIKDYICDMMRVTGTVINEHFSNLDLYGHSSMCSLSDMKCKYNPLLVDLLQKMLCFEGHDRITAVEAMRHPVFSGIHKEGNVVWSASKFNWMDEKELFESECIKNAMYKLISN</sequence>
<evidence type="ECO:0000313" key="4">
    <source>
        <dbReference type="EMBL" id="KAL0488806.1"/>
    </source>
</evidence>
<keyword evidence="5" id="KW-1185">Reference proteome</keyword>
<accession>A0AAW2ZI38</accession>
<keyword evidence="4" id="KW-0418">Kinase</keyword>